<dbReference type="Proteomes" id="UP000178117">
    <property type="component" value="Unassembled WGS sequence"/>
</dbReference>
<evidence type="ECO:0000313" key="3">
    <source>
        <dbReference type="Proteomes" id="UP000178117"/>
    </source>
</evidence>
<dbReference type="EMBL" id="MGJZ01000018">
    <property type="protein sequence ID" value="OGN17036.1"/>
    <property type="molecule type" value="Genomic_DNA"/>
</dbReference>
<reference evidence="2 3" key="1">
    <citation type="journal article" date="2016" name="Nat. Commun.">
        <title>Thousands of microbial genomes shed light on interconnected biogeochemical processes in an aquifer system.</title>
        <authorList>
            <person name="Anantharaman K."/>
            <person name="Brown C.T."/>
            <person name="Hug L.A."/>
            <person name="Sharon I."/>
            <person name="Castelle C.J."/>
            <person name="Probst A.J."/>
            <person name="Thomas B.C."/>
            <person name="Singh A."/>
            <person name="Wilkins M.J."/>
            <person name="Karaoz U."/>
            <person name="Brodie E.L."/>
            <person name="Williams K.H."/>
            <person name="Hubbard S.S."/>
            <person name="Banfield J.F."/>
        </authorList>
    </citation>
    <scope>NUCLEOTIDE SEQUENCE [LARGE SCALE GENOMIC DNA]</scope>
</reference>
<comment type="caution">
    <text evidence="2">The sequence shown here is derived from an EMBL/GenBank/DDBJ whole genome shotgun (WGS) entry which is preliminary data.</text>
</comment>
<organism evidence="2 3">
    <name type="scientific">Candidatus Yanofskybacteria bacterium RIFCSPHIGHO2_02_FULL_50_12</name>
    <dbReference type="NCBI Taxonomy" id="1802685"/>
    <lineage>
        <taxon>Bacteria</taxon>
        <taxon>Candidatus Yanofskyibacteriota</taxon>
    </lineage>
</organism>
<accession>A0A1F8FX93</accession>
<feature type="compositionally biased region" description="Basic and acidic residues" evidence="1">
    <location>
        <begin position="74"/>
        <end position="88"/>
    </location>
</feature>
<name>A0A1F8FX93_9BACT</name>
<feature type="region of interest" description="Disordered" evidence="1">
    <location>
        <begin position="68"/>
        <end position="88"/>
    </location>
</feature>
<gene>
    <name evidence="2" type="ORF">A3C88_02450</name>
</gene>
<proteinExistence type="predicted"/>
<evidence type="ECO:0000313" key="2">
    <source>
        <dbReference type="EMBL" id="OGN17036.1"/>
    </source>
</evidence>
<feature type="region of interest" description="Disordered" evidence="1">
    <location>
        <begin position="1"/>
        <end position="33"/>
    </location>
</feature>
<feature type="compositionally biased region" description="Basic and acidic residues" evidence="1">
    <location>
        <begin position="1"/>
        <end position="10"/>
    </location>
</feature>
<sequence>MGNTRRDNREARKKQGPGATEKFKDRQHHRHTHHTRAWWITFSCGEEDYLPFAGSIEVDTIAMTEHQKKHPGKYHSECTITKHDPVKL</sequence>
<dbReference type="AlphaFoldDB" id="A0A1F8FX93"/>
<evidence type="ECO:0000256" key="1">
    <source>
        <dbReference type="SAM" id="MobiDB-lite"/>
    </source>
</evidence>
<protein>
    <submittedName>
        <fullName evidence="2">Uncharacterized protein</fullName>
    </submittedName>
</protein>